<evidence type="ECO:0000313" key="1">
    <source>
        <dbReference type="EMBL" id="EUB63229.1"/>
    </source>
</evidence>
<protein>
    <submittedName>
        <fullName evidence="1">Uncharacterized protein</fullName>
    </submittedName>
</protein>
<accession>W6V9E6</accession>
<dbReference type="RefSeq" id="XP_024354425.1">
    <property type="nucleotide sequence ID" value="XM_024491282.1"/>
</dbReference>
<reference evidence="1 2" key="1">
    <citation type="journal article" date="2013" name="Nat. Genet.">
        <title>The genome of the hydatid tapeworm Echinococcus granulosus.</title>
        <authorList>
            <person name="Zheng H."/>
            <person name="Zhang W."/>
            <person name="Zhang L."/>
            <person name="Zhang Z."/>
            <person name="Li J."/>
            <person name="Lu G."/>
            <person name="Zhu Y."/>
            <person name="Wang Y."/>
            <person name="Huang Y."/>
            <person name="Liu J."/>
            <person name="Kang H."/>
            <person name="Chen J."/>
            <person name="Wang L."/>
            <person name="Chen A."/>
            <person name="Yu S."/>
            <person name="Gao Z."/>
            <person name="Jin L."/>
            <person name="Gu W."/>
            <person name="Wang Z."/>
            <person name="Zhao L."/>
            <person name="Shi B."/>
            <person name="Wen H."/>
            <person name="Lin R."/>
            <person name="Jones M.K."/>
            <person name="Brejova B."/>
            <person name="Vinar T."/>
            <person name="Zhao G."/>
            <person name="McManus D.P."/>
            <person name="Chen Z."/>
            <person name="Zhou Y."/>
            <person name="Wang S."/>
        </authorList>
    </citation>
    <scope>NUCLEOTIDE SEQUENCE [LARGE SCALE GENOMIC DNA]</scope>
</reference>
<dbReference type="AlphaFoldDB" id="W6V9E6"/>
<dbReference type="KEGG" id="egl:EGR_02033"/>
<dbReference type="Proteomes" id="UP000019149">
    <property type="component" value="Unassembled WGS sequence"/>
</dbReference>
<dbReference type="GeneID" id="36337748"/>
<dbReference type="EMBL" id="APAU02000008">
    <property type="protein sequence ID" value="EUB63229.1"/>
    <property type="molecule type" value="Genomic_DNA"/>
</dbReference>
<sequence length="191" mass="22678">MYRLFGRDYATLNRFGPLQSIKKRGCLIKTTEFKVIACPNKQFNDWEKNLKISLFCNHRWTIVEAIFPHTFNMLPQKFMRMENTLICRANQKEPSLQEFENASSIRFMSCLFDMHMFLHCLPLYQESLNLVDCPNDSFLAAFEDSRYRNKLLFPLVLNLNRFFSVKVPTEVELEIQIDNVKQSDHVYSEDK</sequence>
<evidence type="ECO:0000313" key="2">
    <source>
        <dbReference type="Proteomes" id="UP000019149"/>
    </source>
</evidence>
<keyword evidence="2" id="KW-1185">Reference proteome</keyword>
<proteinExistence type="predicted"/>
<dbReference type="CTD" id="36337748"/>
<comment type="caution">
    <text evidence="1">The sequence shown here is derived from an EMBL/GenBank/DDBJ whole genome shotgun (WGS) entry which is preliminary data.</text>
</comment>
<organism evidence="1 2">
    <name type="scientific">Echinococcus granulosus</name>
    <name type="common">Hydatid tapeworm</name>
    <dbReference type="NCBI Taxonomy" id="6210"/>
    <lineage>
        <taxon>Eukaryota</taxon>
        <taxon>Metazoa</taxon>
        <taxon>Spiralia</taxon>
        <taxon>Lophotrochozoa</taxon>
        <taxon>Platyhelminthes</taxon>
        <taxon>Cestoda</taxon>
        <taxon>Eucestoda</taxon>
        <taxon>Cyclophyllidea</taxon>
        <taxon>Taeniidae</taxon>
        <taxon>Echinococcus</taxon>
        <taxon>Echinococcus granulosus group</taxon>
    </lineage>
</organism>
<gene>
    <name evidence="1" type="ORF">EGR_02033</name>
</gene>
<name>W6V9E6_ECHGR</name>